<dbReference type="SUPFAM" id="SSF53756">
    <property type="entry name" value="UDP-Glycosyltransferase/glycogen phosphorylase"/>
    <property type="match status" value="1"/>
</dbReference>
<feature type="domain" description="Glycosyltransferase subfamily 4-like N-terminal" evidence="2">
    <location>
        <begin position="40"/>
        <end position="139"/>
    </location>
</feature>
<sequence>MRILLHSDHLKMVEKSGVGRAIYHQIKALEDNHISYTTNKKENYDIVHINTVFPSSYLMAKIAKAKGKKVVYHAHSTEEDFKNSFRGSNFIAPFFKKWLMKCYNSGDVIITPTLYSKRILEGYGLKKPIANISNGIDLEFFKKDTEGGRRFREKYHFNEQDKIIISVGLYIERKGILDFVELAKAMPEYKFIWFGYTNLNTVTNEVKKAVETRLPNLYFPGYISREELKDAYSGSDLFLFLTHEETEGIVLLEALSMKIPVLIRDIPIYKGWFKDGENIYTGNDLPQFEYKIQGIISQTLPSLVEQGYEVVKEKDIKEVGKQLISVYNNLMKQPQYALGRKSMLKPYVMSNLR</sequence>
<name>A0A1I5J8T1_9FIRM</name>
<evidence type="ECO:0000259" key="1">
    <source>
        <dbReference type="Pfam" id="PF00534"/>
    </source>
</evidence>
<evidence type="ECO:0000259" key="2">
    <source>
        <dbReference type="Pfam" id="PF13439"/>
    </source>
</evidence>
<reference evidence="3 4" key="1">
    <citation type="submission" date="2016-10" db="EMBL/GenBank/DDBJ databases">
        <authorList>
            <person name="de Groot N.N."/>
        </authorList>
    </citation>
    <scope>NUCLEOTIDE SEQUENCE [LARGE SCALE GENOMIC DNA]</scope>
    <source>
        <strain evidence="3 4">DSM 1283</strain>
    </source>
</reference>
<dbReference type="Pfam" id="PF13439">
    <property type="entry name" value="Glyco_transf_4"/>
    <property type="match status" value="1"/>
</dbReference>
<evidence type="ECO:0000313" key="3">
    <source>
        <dbReference type="EMBL" id="SFO69003.1"/>
    </source>
</evidence>
<dbReference type="PANTHER" id="PTHR45947:SF3">
    <property type="entry name" value="SULFOQUINOVOSYL TRANSFERASE SQD2"/>
    <property type="match status" value="1"/>
</dbReference>
<dbReference type="STRING" id="1527.SAMN04489757_1724"/>
<dbReference type="RefSeq" id="WP_091689386.1">
    <property type="nucleotide sequence ID" value="NZ_BAABFM010000049.1"/>
</dbReference>
<organism evidence="3 4">
    <name type="scientific">Anaerocolumna aminovalerica</name>
    <dbReference type="NCBI Taxonomy" id="1527"/>
    <lineage>
        <taxon>Bacteria</taxon>
        <taxon>Bacillati</taxon>
        <taxon>Bacillota</taxon>
        <taxon>Clostridia</taxon>
        <taxon>Lachnospirales</taxon>
        <taxon>Lachnospiraceae</taxon>
        <taxon>Anaerocolumna</taxon>
    </lineage>
</organism>
<dbReference type="Gene3D" id="3.40.50.2000">
    <property type="entry name" value="Glycogen Phosphorylase B"/>
    <property type="match status" value="2"/>
</dbReference>
<gene>
    <name evidence="3" type="ORF">SAMN04489757_1724</name>
</gene>
<keyword evidence="3" id="KW-0808">Transferase</keyword>
<dbReference type="InterPro" id="IPR028098">
    <property type="entry name" value="Glyco_trans_4-like_N"/>
</dbReference>
<feature type="domain" description="Glycosyl transferase family 1" evidence="1">
    <location>
        <begin position="150"/>
        <end position="282"/>
    </location>
</feature>
<accession>A0A1I5J8T1</accession>
<keyword evidence="4" id="KW-1185">Reference proteome</keyword>
<dbReference type="GO" id="GO:0016757">
    <property type="term" value="F:glycosyltransferase activity"/>
    <property type="evidence" value="ECO:0007669"/>
    <property type="project" value="InterPro"/>
</dbReference>
<dbReference type="AlphaFoldDB" id="A0A1I5J8T1"/>
<dbReference type="Proteomes" id="UP000198806">
    <property type="component" value="Unassembled WGS sequence"/>
</dbReference>
<protein>
    <submittedName>
        <fullName evidence="3">1,2-diacylglycerol-3-alpha-glucose alpha-1,2-glucosyltransferase</fullName>
    </submittedName>
</protein>
<dbReference type="EMBL" id="FOWD01000072">
    <property type="protein sequence ID" value="SFO69003.1"/>
    <property type="molecule type" value="Genomic_DNA"/>
</dbReference>
<dbReference type="PANTHER" id="PTHR45947">
    <property type="entry name" value="SULFOQUINOVOSYL TRANSFERASE SQD2"/>
    <property type="match status" value="1"/>
</dbReference>
<evidence type="ECO:0000313" key="4">
    <source>
        <dbReference type="Proteomes" id="UP000198806"/>
    </source>
</evidence>
<dbReference type="InterPro" id="IPR050194">
    <property type="entry name" value="Glycosyltransferase_grp1"/>
</dbReference>
<proteinExistence type="predicted"/>
<dbReference type="OrthoDB" id="9802525at2"/>
<dbReference type="Pfam" id="PF00534">
    <property type="entry name" value="Glycos_transf_1"/>
    <property type="match status" value="1"/>
</dbReference>
<dbReference type="InterPro" id="IPR001296">
    <property type="entry name" value="Glyco_trans_1"/>
</dbReference>